<dbReference type="Pfam" id="PF05193">
    <property type="entry name" value="Peptidase_M16_C"/>
    <property type="match status" value="1"/>
</dbReference>
<dbReference type="PANTHER" id="PTHR11851:SF186">
    <property type="entry name" value="INACTIVE METALLOPROTEASE YMFF-RELATED"/>
    <property type="match status" value="1"/>
</dbReference>
<keyword evidence="3" id="KW-1185">Reference proteome</keyword>
<dbReference type="SUPFAM" id="SSF63411">
    <property type="entry name" value="LuxS/MPP-like metallohydrolase"/>
    <property type="match status" value="2"/>
</dbReference>
<evidence type="ECO:0000259" key="1">
    <source>
        <dbReference type="Pfam" id="PF05193"/>
    </source>
</evidence>
<dbReference type="PANTHER" id="PTHR11851">
    <property type="entry name" value="METALLOPROTEASE"/>
    <property type="match status" value="1"/>
</dbReference>
<sequence>MFEYKEKIMQEVKKFNVANGVSLNFIDDKKYKTVSVSVYLSRRLDRAEVTKNSLLSSVLAQGTKNLPTAKDIDRYLKSLYGAAYSVSVQKKGDVQAIAFEFSTLNEKYSEKGIIKKCFDMMFEFMFNPLTENGAFSKKYVDIEKANLETDINALINDKRAYADFRCIEEMCKGESTAIREIGYIEDLADIDEKNLYAHYKNIISSSPIDIFVVGDVDADEIYAYLNDAFSVLKPDIKPIKINVGKKDADEIRYVDESMDVTQGKLSIGLRTNVSPLDNDYWALLVGNSIFGSGAHSKLFNNVREKLSLAYYAYSRISRYNSVMLIGSGIEFENFKKAKKEIFFQLEAVKKGDFSENDLFVAKQFIINRYKSYYDSPALMKDYYYGNILLGYDVSIEEAIEKASAVTAEEIIYAFCKINTDTVYFLKGRE</sequence>
<dbReference type="NCBIfam" id="NF047422">
    <property type="entry name" value="YfmF_fam"/>
    <property type="match status" value="1"/>
</dbReference>
<evidence type="ECO:0000313" key="3">
    <source>
        <dbReference type="Proteomes" id="UP000647416"/>
    </source>
</evidence>
<protein>
    <submittedName>
        <fullName evidence="2">Insulinase family protein</fullName>
    </submittedName>
</protein>
<evidence type="ECO:0000313" key="2">
    <source>
        <dbReference type="EMBL" id="MBC8596246.1"/>
    </source>
</evidence>
<dbReference type="Proteomes" id="UP000647416">
    <property type="component" value="Unassembled WGS sequence"/>
</dbReference>
<dbReference type="GO" id="GO:0046872">
    <property type="term" value="F:metal ion binding"/>
    <property type="evidence" value="ECO:0007669"/>
    <property type="project" value="InterPro"/>
</dbReference>
<comment type="caution">
    <text evidence="2">The sequence shown here is derived from an EMBL/GenBank/DDBJ whole genome shotgun (WGS) entry which is preliminary data.</text>
</comment>
<proteinExistence type="predicted"/>
<dbReference type="InterPro" id="IPR050361">
    <property type="entry name" value="MPP/UQCRC_Complex"/>
</dbReference>
<gene>
    <name evidence="2" type="ORF">H8706_05110</name>
</gene>
<dbReference type="AlphaFoldDB" id="A0A926F7N6"/>
<feature type="domain" description="Peptidase M16 C-terminal" evidence="1">
    <location>
        <begin position="190"/>
        <end position="362"/>
    </location>
</feature>
<dbReference type="InterPro" id="IPR011249">
    <property type="entry name" value="Metalloenz_LuxS/M16"/>
</dbReference>
<organism evidence="2 3">
    <name type="scientific">Qingrenia yutianensis</name>
    <dbReference type="NCBI Taxonomy" id="2763676"/>
    <lineage>
        <taxon>Bacteria</taxon>
        <taxon>Bacillati</taxon>
        <taxon>Bacillota</taxon>
        <taxon>Clostridia</taxon>
        <taxon>Eubacteriales</taxon>
        <taxon>Oscillospiraceae</taxon>
        <taxon>Qingrenia</taxon>
    </lineage>
</organism>
<accession>A0A926F7N6</accession>
<reference evidence="2" key="1">
    <citation type="submission" date="2020-08" db="EMBL/GenBank/DDBJ databases">
        <title>Genome public.</title>
        <authorList>
            <person name="Liu C."/>
            <person name="Sun Q."/>
        </authorList>
    </citation>
    <scope>NUCLEOTIDE SEQUENCE</scope>
    <source>
        <strain evidence="2">NSJ-50</strain>
    </source>
</reference>
<dbReference type="InterPro" id="IPR007863">
    <property type="entry name" value="Peptidase_M16_C"/>
</dbReference>
<dbReference type="EMBL" id="JACRTE010000004">
    <property type="protein sequence ID" value="MBC8596246.1"/>
    <property type="molecule type" value="Genomic_DNA"/>
</dbReference>
<dbReference type="Gene3D" id="3.30.830.10">
    <property type="entry name" value="Metalloenzyme, LuxS/M16 peptidase-like"/>
    <property type="match status" value="2"/>
</dbReference>
<name>A0A926F7N6_9FIRM</name>